<feature type="domain" description="Disease resistance R13L4/SHOC-2-like LRR" evidence="10">
    <location>
        <begin position="495"/>
        <end position="719"/>
    </location>
</feature>
<dbReference type="GO" id="GO:0002758">
    <property type="term" value="P:innate immune response-activating signaling pathway"/>
    <property type="evidence" value="ECO:0007669"/>
    <property type="project" value="UniProtKB-ARBA"/>
</dbReference>
<name>A0A2K2DCX8_BRADI</name>
<dbReference type="GO" id="GO:0042742">
    <property type="term" value="P:defense response to bacterium"/>
    <property type="evidence" value="ECO:0007669"/>
    <property type="project" value="UniProtKB-ARBA"/>
</dbReference>
<dbReference type="EnsemblPlants" id="PNT72122">
    <property type="protein sequence ID" value="PNT72122"/>
    <property type="gene ID" value="BRADI_2g39622v3"/>
</dbReference>
<dbReference type="SUPFAM" id="SSF52540">
    <property type="entry name" value="P-loop containing nucleoside triphosphate hydrolases"/>
    <property type="match status" value="1"/>
</dbReference>
<evidence type="ECO:0000259" key="10">
    <source>
        <dbReference type="Pfam" id="PF23598"/>
    </source>
</evidence>
<keyword evidence="4" id="KW-0547">Nucleotide-binding</keyword>
<evidence type="ECO:0000256" key="3">
    <source>
        <dbReference type="ARBA" id="ARBA00022737"/>
    </source>
</evidence>
<dbReference type="EMBL" id="CM000881">
    <property type="protein sequence ID" value="PNT72122.1"/>
    <property type="molecule type" value="Genomic_DNA"/>
</dbReference>
<dbReference type="Pfam" id="PF23598">
    <property type="entry name" value="LRR_14"/>
    <property type="match status" value="1"/>
</dbReference>
<dbReference type="Pfam" id="PF00931">
    <property type="entry name" value="NB-ARC"/>
    <property type="match status" value="1"/>
</dbReference>
<dbReference type="Gene3D" id="1.10.10.10">
    <property type="entry name" value="Winged helix-like DNA-binding domain superfamily/Winged helix DNA-binding domain"/>
    <property type="match status" value="1"/>
</dbReference>
<dbReference type="GO" id="GO:0043531">
    <property type="term" value="F:ADP binding"/>
    <property type="evidence" value="ECO:0007669"/>
    <property type="project" value="InterPro"/>
</dbReference>
<dbReference type="Gene3D" id="1.10.8.430">
    <property type="entry name" value="Helical domain of apoptotic protease-activating factors"/>
    <property type="match status" value="1"/>
</dbReference>
<dbReference type="Pfam" id="PF23559">
    <property type="entry name" value="WHD_DRP"/>
    <property type="match status" value="1"/>
</dbReference>
<dbReference type="PANTHER" id="PTHR23155">
    <property type="entry name" value="DISEASE RESISTANCE PROTEIN RP"/>
    <property type="match status" value="1"/>
</dbReference>
<evidence type="ECO:0008006" key="14">
    <source>
        <dbReference type="Google" id="ProtNLM"/>
    </source>
</evidence>
<evidence type="ECO:0000313" key="12">
    <source>
        <dbReference type="EnsemblPlants" id="PNT72122"/>
    </source>
</evidence>
<keyword evidence="5" id="KW-0611">Plant defense</keyword>
<evidence type="ECO:0000259" key="8">
    <source>
        <dbReference type="Pfam" id="PF18052"/>
    </source>
</evidence>
<dbReference type="OrthoDB" id="690341at2759"/>
<reference evidence="12" key="3">
    <citation type="submission" date="2018-08" db="UniProtKB">
        <authorList>
            <consortium name="EnsemblPlants"/>
        </authorList>
    </citation>
    <scope>IDENTIFICATION</scope>
    <source>
        <strain evidence="12">cv. Bd21</strain>
    </source>
</reference>
<dbReference type="InterPro" id="IPR041118">
    <property type="entry name" value="Rx_N"/>
</dbReference>
<dbReference type="InterPro" id="IPR042197">
    <property type="entry name" value="Apaf_helical"/>
</dbReference>
<dbReference type="FunFam" id="1.10.10.10:FF:000322">
    <property type="entry name" value="Probable disease resistance protein At1g63360"/>
    <property type="match status" value="1"/>
</dbReference>
<dbReference type="InterPro" id="IPR032675">
    <property type="entry name" value="LRR_dom_sf"/>
</dbReference>
<dbReference type="Proteomes" id="UP000008810">
    <property type="component" value="Chromosome 2"/>
</dbReference>
<dbReference type="Gene3D" id="1.20.5.4130">
    <property type="match status" value="1"/>
</dbReference>
<reference evidence="11" key="2">
    <citation type="submission" date="2017-06" db="EMBL/GenBank/DDBJ databases">
        <title>WGS assembly of Brachypodium distachyon.</title>
        <authorList>
            <consortium name="The International Brachypodium Initiative"/>
            <person name="Lucas S."/>
            <person name="Harmon-Smith M."/>
            <person name="Lail K."/>
            <person name="Tice H."/>
            <person name="Grimwood J."/>
            <person name="Bruce D."/>
            <person name="Barry K."/>
            <person name="Shu S."/>
            <person name="Lindquist E."/>
            <person name="Wang M."/>
            <person name="Pitluck S."/>
            <person name="Vogel J.P."/>
            <person name="Garvin D.F."/>
            <person name="Mockler T.C."/>
            <person name="Schmutz J."/>
            <person name="Rokhsar D."/>
            <person name="Bevan M.W."/>
        </authorList>
    </citation>
    <scope>NUCLEOTIDE SEQUENCE</scope>
    <source>
        <strain evidence="11">Bd21</strain>
    </source>
</reference>
<keyword evidence="6" id="KW-0175">Coiled coil</keyword>
<comment type="similarity">
    <text evidence="1">Belongs to the disease resistance NB-LRR family.</text>
</comment>
<protein>
    <recommendedName>
        <fullName evidence="14">NB-ARC domain-containing protein</fullName>
    </recommendedName>
</protein>
<keyword evidence="3" id="KW-0677">Repeat</keyword>
<evidence type="ECO:0000256" key="4">
    <source>
        <dbReference type="ARBA" id="ARBA00022741"/>
    </source>
</evidence>
<dbReference type="PRINTS" id="PR00364">
    <property type="entry name" value="DISEASERSIST"/>
</dbReference>
<evidence type="ECO:0000256" key="2">
    <source>
        <dbReference type="ARBA" id="ARBA00022614"/>
    </source>
</evidence>
<reference evidence="11 12" key="1">
    <citation type="journal article" date="2010" name="Nature">
        <title>Genome sequencing and analysis of the model grass Brachypodium distachyon.</title>
        <authorList>
            <consortium name="International Brachypodium Initiative"/>
        </authorList>
    </citation>
    <scope>NUCLEOTIDE SEQUENCE [LARGE SCALE GENOMIC DNA]</scope>
    <source>
        <strain evidence="11 12">Bd21</strain>
    </source>
</reference>
<proteinExistence type="inferred from homology"/>
<gene>
    <name evidence="11" type="ORF">BRADI_2g39622v3</name>
</gene>
<feature type="domain" description="NB-ARC" evidence="7">
    <location>
        <begin position="209"/>
        <end position="281"/>
    </location>
</feature>
<accession>A0A2K2DCX8</accession>
<sequence>MASTGVMGAVLRKLGAMLSDEYKLLKNVHRDVEFLKDELEVMHAFLIMMADVQEPDPQAKIRVNAVRELSYEIEDKIDKFMLLVDKESSSSSDGKSMKKIMRKSIKKSATSRYAIRSPRPKDVKDIKSHVKDVTERYARYKIDESCRTRNEKVDPRLCTVYKDASELVGMDGPTDELVKWMSCEKDESAHEVKVASIVGYGGLGKTLLPDRYFIIIDDVWDIQTWKTLDCALVKNDRGSVIMTTTRINDVAESCCSSKGHLVYKVQPLGVADSNKLFFKRIFGCEEKCPPNLKEASEHILKRCGGLPLAINAISSLLAAGKTKEDLLATGKTKEEWDRVRLSISFARGKNSDIDAMNYILSLSYFDLPLDLRSCLLYLTMFPEDLEVGRERLVHRWISEGFIHGKGGEDLIELGVACFHDLVNRSLIQPMNIGYDGKALACRVHDTILDFLICKSIEENSCTLLRDHIKPDSRVRQLFLIGNEDQVGAEQLDLSHARSLAIFGEAKQMPSLVKSNALRVLDLEDSDGLENHDIKDIVRLFHLRYLNISQDCISEIPRQIGNLVYLETLDVSTSDLVELPESVTRTKFPDCIGNMEEKLQELGNHIKIFSQSVKFVEELGKLIYLRKLSVYLDYDDSDKASYEKKEMLVSSLPKLDTSKLHILSIEFSLVGKDAGTLIEGHLFFIPALKSIREIDLRNGQLCWVTKWMLSLANLEKLTLAGQFIRLEFTWPNFSEPVTISGSGLFQQLQLSLIICLEKTKSASGGRGSFDNIGIQHLSSLAELHVDIDCEGLRGADVEVVEVAFKSMAEAHPNRPKLEMTRARSGACFHRS</sequence>
<keyword evidence="13" id="KW-1185">Reference proteome</keyword>
<dbReference type="Gene3D" id="3.40.50.300">
    <property type="entry name" value="P-loop containing nucleotide triphosphate hydrolases"/>
    <property type="match status" value="1"/>
</dbReference>
<evidence type="ECO:0000256" key="1">
    <source>
        <dbReference type="ARBA" id="ARBA00008894"/>
    </source>
</evidence>
<dbReference type="GO" id="GO:0098542">
    <property type="term" value="P:defense response to other organism"/>
    <property type="evidence" value="ECO:0000318"/>
    <property type="project" value="GO_Central"/>
</dbReference>
<dbReference type="InterPro" id="IPR058922">
    <property type="entry name" value="WHD_DRP"/>
</dbReference>
<dbReference type="Pfam" id="PF18052">
    <property type="entry name" value="Rx_N"/>
    <property type="match status" value="1"/>
</dbReference>
<dbReference type="SUPFAM" id="SSF52047">
    <property type="entry name" value="RNI-like"/>
    <property type="match status" value="1"/>
</dbReference>
<dbReference type="InterPro" id="IPR044974">
    <property type="entry name" value="Disease_R_plants"/>
</dbReference>
<evidence type="ECO:0000256" key="6">
    <source>
        <dbReference type="ARBA" id="ARBA00023054"/>
    </source>
</evidence>
<dbReference type="CDD" id="cd14798">
    <property type="entry name" value="RX-CC_like"/>
    <property type="match status" value="1"/>
</dbReference>
<evidence type="ECO:0000313" key="11">
    <source>
        <dbReference type="EMBL" id="PNT72122.1"/>
    </source>
</evidence>
<evidence type="ECO:0000259" key="7">
    <source>
        <dbReference type="Pfam" id="PF00931"/>
    </source>
</evidence>
<evidence type="ECO:0000313" key="13">
    <source>
        <dbReference type="Proteomes" id="UP000008810"/>
    </source>
</evidence>
<dbReference type="InterPro" id="IPR027417">
    <property type="entry name" value="P-loop_NTPase"/>
</dbReference>
<evidence type="ECO:0000259" key="9">
    <source>
        <dbReference type="Pfam" id="PF23559"/>
    </source>
</evidence>
<dbReference type="InterPro" id="IPR036388">
    <property type="entry name" value="WH-like_DNA-bd_sf"/>
</dbReference>
<feature type="domain" description="Disease resistance protein winged helix" evidence="9">
    <location>
        <begin position="380"/>
        <end position="450"/>
    </location>
</feature>
<dbReference type="GO" id="GO:0009626">
    <property type="term" value="P:plant-type hypersensitive response"/>
    <property type="evidence" value="ECO:0007669"/>
    <property type="project" value="UniProtKB-ARBA"/>
</dbReference>
<dbReference type="Gramene" id="PNT72122">
    <property type="protein sequence ID" value="PNT72122"/>
    <property type="gene ID" value="BRADI_2g39622v3"/>
</dbReference>
<keyword evidence="2" id="KW-0433">Leucine-rich repeat</keyword>
<dbReference type="InterPro" id="IPR002182">
    <property type="entry name" value="NB-ARC"/>
</dbReference>
<dbReference type="AlphaFoldDB" id="A0A2K2DCX8"/>
<organism evidence="11">
    <name type="scientific">Brachypodium distachyon</name>
    <name type="common">Purple false brome</name>
    <name type="synonym">Trachynia distachya</name>
    <dbReference type="NCBI Taxonomy" id="15368"/>
    <lineage>
        <taxon>Eukaryota</taxon>
        <taxon>Viridiplantae</taxon>
        <taxon>Streptophyta</taxon>
        <taxon>Embryophyta</taxon>
        <taxon>Tracheophyta</taxon>
        <taxon>Spermatophyta</taxon>
        <taxon>Magnoliopsida</taxon>
        <taxon>Liliopsida</taxon>
        <taxon>Poales</taxon>
        <taxon>Poaceae</taxon>
        <taxon>BOP clade</taxon>
        <taxon>Pooideae</taxon>
        <taxon>Stipodae</taxon>
        <taxon>Brachypodieae</taxon>
        <taxon>Brachypodium</taxon>
    </lineage>
</organism>
<evidence type="ECO:0000256" key="5">
    <source>
        <dbReference type="ARBA" id="ARBA00022821"/>
    </source>
</evidence>
<dbReference type="Gene3D" id="3.80.10.10">
    <property type="entry name" value="Ribonuclease Inhibitor"/>
    <property type="match status" value="1"/>
</dbReference>
<dbReference type="PANTHER" id="PTHR23155:SF901">
    <property type="entry name" value="DISEASE RESISTANCE PROTEIN RPM1"/>
    <property type="match status" value="1"/>
</dbReference>
<dbReference type="InterPro" id="IPR038005">
    <property type="entry name" value="RX-like_CC"/>
</dbReference>
<feature type="domain" description="Disease resistance N-terminal" evidence="8">
    <location>
        <begin position="6"/>
        <end position="94"/>
    </location>
</feature>
<dbReference type="InParanoid" id="A0A2K2DCX8"/>
<dbReference type="InterPro" id="IPR055414">
    <property type="entry name" value="LRR_R13L4/SHOC2-like"/>
</dbReference>